<evidence type="ECO:0000313" key="3">
    <source>
        <dbReference type="Proteomes" id="UP000785679"/>
    </source>
</evidence>
<evidence type="ECO:0000313" key="2">
    <source>
        <dbReference type="EMBL" id="TNV86170.1"/>
    </source>
</evidence>
<feature type="compositionally biased region" description="Polar residues" evidence="1">
    <location>
        <begin position="458"/>
        <end position="467"/>
    </location>
</feature>
<name>A0A8J8P5F3_HALGN</name>
<protein>
    <submittedName>
        <fullName evidence="2">Uncharacterized protein</fullName>
    </submittedName>
</protein>
<keyword evidence="3" id="KW-1185">Reference proteome</keyword>
<comment type="caution">
    <text evidence="2">The sequence shown here is derived from an EMBL/GenBank/DDBJ whole genome shotgun (WGS) entry which is preliminary data.</text>
</comment>
<proteinExistence type="predicted"/>
<reference evidence="2" key="1">
    <citation type="submission" date="2019-06" db="EMBL/GenBank/DDBJ databases">
        <authorList>
            <person name="Zheng W."/>
        </authorList>
    </citation>
    <scope>NUCLEOTIDE SEQUENCE</scope>
    <source>
        <strain evidence="2">QDHG01</strain>
    </source>
</reference>
<dbReference type="AlphaFoldDB" id="A0A8J8P5F3"/>
<dbReference type="EMBL" id="RRYP01001258">
    <property type="protein sequence ID" value="TNV86170.1"/>
    <property type="molecule type" value="Genomic_DNA"/>
</dbReference>
<dbReference type="Proteomes" id="UP000785679">
    <property type="component" value="Unassembled WGS sequence"/>
</dbReference>
<gene>
    <name evidence="2" type="ORF">FGO68_gene17731</name>
</gene>
<sequence length="888" mass="103534">MNCWAFFKMSLPLKAEKSGFLEGLSKRDSMIQCFLSIICNIINLQMNFQTVKQTNYHPFTTPLRGHKMVNTSLQKSAYQPAVVQLNQNLVRSSSINQFSRSSIKPDDQRQLINDVLYEQVSVSMPFVFESLYSRQMPSTEPESLVSIKMMDTILFGADFKPKKWIFTDIKGRIQFKTIDSITVNDVIRAFLVNLNEHKKNEFNNEDLLEFLSKNTNRSKICFAIYQSKRHFLNIEQLSDIKNRFSKGLEALQLYKIPTREFLPFFYYHTVNLNTSVFALPQVKSHYMTRLSHYAMDIDKQNNFFEERVPDAEYFAVNLLILELSKQIVLKIQAKHPNIIVKSIKLTYLIEQANYDPWFIGTEYCTILRKCKATQPNKQNSKSQPRLQVKHKYQRDNSQDHQSNIGYLNVPTATDINDNEDYMDKPEQIYDVGNANYVSKSELLQGLSMVGHQYGKQIRPNTQEMRSLQKSRRSLKTQQQNTSQTSQNRRIMELLPKFIEKSQSKKHTNFLFGQTSSERVFQDYQRLRTQTSNVKQRSQNRDHSNDQSKSIFEIHLSDAMAYTEGISQRDQTQYEKSFYGEPSEIRREGEVEEVYVKNDVSMFKQANHSAINEANYSHLLKQQKSNKDFLKQSLIESYNADDSVLIKLGRDQQEKEGIQLMLINKDLNGIVMLDRDKVQKSYLQRQNIISQDSEYNRNQLKSQGSSTRLMGRKLTKDESRSYIQWKQSNNQLLNQNSEEQIINLEGISERKRMMFIRSKTPVFTKRKSGSNRFDSKKLSALQKLQILGNQATLKSNSGQSKEQSGSQSKLITLQKKNDNSISYKDTETHAAAFDSQYNQEDEKCQLSVFCKEPIPIKSEQSPIEQMHIYPRVRTVEEQKQSKIQIRKSK</sequence>
<feature type="compositionally biased region" description="Low complexity" evidence="1">
    <location>
        <begin position="476"/>
        <end position="487"/>
    </location>
</feature>
<evidence type="ECO:0000256" key="1">
    <source>
        <dbReference type="SAM" id="MobiDB-lite"/>
    </source>
</evidence>
<organism evidence="2 3">
    <name type="scientific">Halteria grandinella</name>
    <dbReference type="NCBI Taxonomy" id="5974"/>
    <lineage>
        <taxon>Eukaryota</taxon>
        <taxon>Sar</taxon>
        <taxon>Alveolata</taxon>
        <taxon>Ciliophora</taxon>
        <taxon>Intramacronucleata</taxon>
        <taxon>Spirotrichea</taxon>
        <taxon>Stichotrichia</taxon>
        <taxon>Sporadotrichida</taxon>
        <taxon>Halteriidae</taxon>
        <taxon>Halteria</taxon>
    </lineage>
</organism>
<dbReference type="OrthoDB" id="325934at2759"/>
<accession>A0A8J8P5F3</accession>
<feature type="region of interest" description="Disordered" evidence="1">
    <location>
        <begin position="455"/>
        <end position="488"/>
    </location>
</feature>